<evidence type="ECO:0000313" key="1">
    <source>
        <dbReference type="EMBL" id="CAB0014348.1"/>
    </source>
</evidence>
<proteinExistence type="predicted"/>
<gene>
    <name evidence="1" type="ORF">NTEN_LOCUS18782</name>
</gene>
<dbReference type="Proteomes" id="UP000479000">
    <property type="component" value="Unassembled WGS sequence"/>
</dbReference>
<reference evidence="1 2" key="1">
    <citation type="submission" date="2020-02" db="EMBL/GenBank/DDBJ databases">
        <authorList>
            <person name="Ferguson B K."/>
        </authorList>
    </citation>
    <scope>NUCLEOTIDE SEQUENCE [LARGE SCALE GENOMIC DNA]</scope>
</reference>
<dbReference type="EMBL" id="CADCXU010027728">
    <property type="protein sequence ID" value="CAB0014348.1"/>
    <property type="molecule type" value="Genomic_DNA"/>
</dbReference>
<name>A0A6H5HEP2_9HEMI</name>
<protein>
    <submittedName>
        <fullName evidence="1">Uncharacterized protein</fullName>
    </submittedName>
</protein>
<organism evidence="1 2">
    <name type="scientific">Nesidiocoris tenuis</name>
    <dbReference type="NCBI Taxonomy" id="355587"/>
    <lineage>
        <taxon>Eukaryota</taxon>
        <taxon>Metazoa</taxon>
        <taxon>Ecdysozoa</taxon>
        <taxon>Arthropoda</taxon>
        <taxon>Hexapoda</taxon>
        <taxon>Insecta</taxon>
        <taxon>Pterygota</taxon>
        <taxon>Neoptera</taxon>
        <taxon>Paraneoptera</taxon>
        <taxon>Hemiptera</taxon>
        <taxon>Heteroptera</taxon>
        <taxon>Panheteroptera</taxon>
        <taxon>Cimicomorpha</taxon>
        <taxon>Miridae</taxon>
        <taxon>Dicyphina</taxon>
        <taxon>Nesidiocoris</taxon>
    </lineage>
</organism>
<dbReference type="AlphaFoldDB" id="A0A6H5HEP2"/>
<feature type="non-terminal residue" evidence="1">
    <location>
        <position position="1"/>
    </location>
</feature>
<accession>A0A6H5HEP2</accession>
<sequence>NVLLSETILYMTSLTSRIQGACRKPGTSQSSLERLNPQPPTVLPAAPPVVLHLAGPPCRNVQFSACDTIDAIAVAVRARRRLKPPPETFNRQIFWAGRHRPVVPLPFAGLRGLNFHNEFSLVPIP</sequence>
<evidence type="ECO:0000313" key="2">
    <source>
        <dbReference type="Proteomes" id="UP000479000"/>
    </source>
</evidence>
<keyword evidence="2" id="KW-1185">Reference proteome</keyword>